<reference evidence="2 3" key="1">
    <citation type="journal article" date="2012" name="Appl. Environ. Microbiol.">
        <title>Draft genome sequence of a psychrotolerant sulfur-oxidizing bacterium, Sulfuricella denitrificans skB26, and proteomic insights into cold adaptation.</title>
        <authorList>
            <person name="Watanabe T."/>
            <person name="Kojima H."/>
            <person name="Fukui M."/>
        </authorList>
    </citation>
    <scope>NUCLEOTIDE SEQUENCE [LARGE SCALE GENOMIC DNA]</scope>
    <source>
        <strain evidence="3">skB26</strain>
    </source>
</reference>
<accession>S6B8L7</accession>
<protein>
    <recommendedName>
        <fullName evidence="1">SGNH domain-containing protein</fullName>
    </recommendedName>
</protein>
<keyword evidence="3" id="KW-1185">Reference proteome</keyword>
<dbReference type="InterPro" id="IPR043968">
    <property type="entry name" value="SGNH"/>
</dbReference>
<dbReference type="Proteomes" id="UP000015559">
    <property type="component" value="Chromosome"/>
</dbReference>
<evidence type="ECO:0000259" key="1">
    <source>
        <dbReference type="Pfam" id="PF19040"/>
    </source>
</evidence>
<dbReference type="KEGG" id="sdr:SCD_n02893"/>
<organism evidence="2 3">
    <name type="scientific">Sulfuricella denitrificans (strain DSM 22764 / NBRC 105220 / skB26)</name>
    <dbReference type="NCBI Taxonomy" id="1163617"/>
    <lineage>
        <taxon>Bacteria</taxon>
        <taxon>Pseudomonadati</taxon>
        <taxon>Pseudomonadota</taxon>
        <taxon>Betaproteobacteria</taxon>
        <taxon>Nitrosomonadales</taxon>
        <taxon>Sulfuricellaceae</taxon>
        <taxon>Sulfuricella</taxon>
    </lineage>
</organism>
<feature type="domain" description="SGNH" evidence="1">
    <location>
        <begin position="5"/>
        <end position="144"/>
    </location>
</feature>
<gene>
    <name evidence="2" type="ORF">SCD_n02893</name>
</gene>
<proteinExistence type="predicted"/>
<name>S6B8L7_SULDS</name>
<evidence type="ECO:0000313" key="3">
    <source>
        <dbReference type="Proteomes" id="UP000015559"/>
    </source>
</evidence>
<dbReference type="Pfam" id="PF19040">
    <property type="entry name" value="SGNH"/>
    <property type="match status" value="1"/>
</dbReference>
<sequence>MAKSFKYVVLASNWSAKKGKDDFKRSLESVVLHVIKTGARPVIIKDVAGSEVDLSRCILYKKLGWAKDNTNCNIPREDFRGAHELIDEAIDEIQKENKSVIIIDPNNILCSDNGCVTSIKNTAIYRDTSHINATASQLLGKMYLNRYGNPFNN</sequence>
<dbReference type="EMBL" id="AP013066">
    <property type="protein sequence ID" value="BAN36692.1"/>
    <property type="molecule type" value="Genomic_DNA"/>
</dbReference>
<evidence type="ECO:0000313" key="2">
    <source>
        <dbReference type="EMBL" id="BAN36692.1"/>
    </source>
</evidence>
<dbReference type="HOGENOM" id="CLU_1624143_0_0_4"/>
<dbReference type="eggNOG" id="COG1835">
    <property type="taxonomic scope" value="Bacteria"/>
</dbReference>
<dbReference type="AlphaFoldDB" id="S6B8L7"/>